<dbReference type="InterPro" id="IPR011990">
    <property type="entry name" value="TPR-like_helical_dom_sf"/>
</dbReference>
<dbReference type="PROSITE" id="PS51257">
    <property type="entry name" value="PROKAR_LIPOPROTEIN"/>
    <property type="match status" value="1"/>
</dbReference>
<evidence type="ECO:0000313" key="1">
    <source>
        <dbReference type="EMBL" id="POZ53388.1"/>
    </source>
</evidence>
<dbReference type="InterPro" id="IPR006597">
    <property type="entry name" value="Sel1-like"/>
</dbReference>
<dbReference type="SMART" id="SM00671">
    <property type="entry name" value="SEL1"/>
    <property type="match status" value="2"/>
</dbReference>
<accession>A0A2S5CRG9</accession>
<organism evidence="1 2">
    <name type="scientific">Methylovulum psychrotolerans</name>
    <dbReference type="NCBI Taxonomy" id="1704499"/>
    <lineage>
        <taxon>Bacteria</taxon>
        <taxon>Pseudomonadati</taxon>
        <taxon>Pseudomonadota</taxon>
        <taxon>Gammaproteobacteria</taxon>
        <taxon>Methylococcales</taxon>
        <taxon>Methylococcaceae</taxon>
        <taxon>Methylovulum</taxon>
    </lineage>
</organism>
<dbReference type="SUPFAM" id="SSF81901">
    <property type="entry name" value="HCP-like"/>
    <property type="match status" value="1"/>
</dbReference>
<dbReference type="EMBL" id="PGFZ01000001">
    <property type="protein sequence ID" value="POZ53388.1"/>
    <property type="molecule type" value="Genomic_DNA"/>
</dbReference>
<sequence length="334" mass="38390">MKKSFWALVCIFAISGLTGCFPKNETHPNFADPMLDQAHNTQASLKITEAERDRIIKKTGSSESYYSKDCPIYLAFWQQAAQEGQAIAQGLLAGCYLNGQGVAKDKNQAAMWYRKAAEQGNADAQKNFKIISYAEAAEQGNAEAQYNLGMAYARNEVVNESDRYEAIAWFHKSASQRNVKAIFRLTKVYSSDHSLPGWPYQSKYWSDSLYWHQIADGQTGFLDISNCAYKNIPKIKKQWLAKHESLTRKNMYYWTAKLLDYCPTEISNAKKACNYLGITDEYCDKRIDFFTRGQLVLEKMSDDTNDIYFNDDNTIKKYQINYDVPRIADMPWYE</sequence>
<dbReference type="Proteomes" id="UP000237423">
    <property type="component" value="Unassembled WGS sequence"/>
</dbReference>
<dbReference type="AlphaFoldDB" id="A0A2S5CRG9"/>
<dbReference type="PANTHER" id="PTHR45011:SF1">
    <property type="entry name" value="DAP3-BINDING CELL DEATH ENHANCER 1"/>
    <property type="match status" value="1"/>
</dbReference>
<proteinExistence type="predicted"/>
<dbReference type="PANTHER" id="PTHR45011">
    <property type="entry name" value="DAP3-BINDING CELL DEATH ENHANCER 1"/>
    <property type="match status" value="1"/>
</dbReference>
<name>A0A2S5CRG9_9GAMM</name>
<protein>
    <submittedName>
        <fullName evidence="1">Secretory immunoglobulin A-binding protein EsiB</fullName>
    </submittedName>
</protein>
<evidence type="ECO:0000313" key="2">
    <source>
        <dbReference type="Proteomes" id="UP000237423"/>
    </source>
</evidence>
<dbReference type="RefSeq" id="WP_103973120.1">
    <property type="nucleotide sequence ID" value="NZ_PGFZ01000001.1"/>
</dbReference>
<dbReference type="Pfam" id="PF08238">
    <property type="entry name" value="Sel1"/>
    <property type="match status" value="2"/>
</dbReference>
<gene>
    <name evidence="1" type="primary">esiB</name>
    <name evidence="1" type="ORF">AADEFJLK_00411</name>
</gene>
<reference evidence="1 2" key="1">
    <citation type="submission" date="2017-11" db="EMBL/GenBank/DDBJ databases">
        <title>Draft Genome Sequence of Methylobacter psychrotolerans Sph1T, an Obligate Methanotroph from Low-Temperature Environments.</title>
        <authorList>
            <person name="Oshkin I.Y."/>
            <person name="Miroshnikov K."/>
            <person name="Belova S.E."/>
            <person name="Korzhenkov A."/>
            <person name="Toshchakov S.V."/>
            <person name="Dedysh S.N."/>
        </authorList>
    </citation>
    <scope>NUCLEOTIDE SEQUENCE [LARGE SCALE GENOMIC DNA]</scope>
    <source>
        <strain evidence="1 2">Sph1</strain>
    </source>
</reference>
<dbReference type="Gene3D" id="1.25.40.10">
    <property type="entry name" value="Tetratricopeptide repeat domain"/>
    <property type="match status" value="2"/>
</dbReference>
<dbReference type="InterPro" id="IPR052748">
    <property type="entry name" value="ISR_Activator"/>
</dbReference>
<comment type="caution">
    <text evidence="1">The sequence shown here is derived from an EMBL/GenBank/DDBJ whole genome shotgun (WGS) entry which is preliminary data.</text>
</comment>